<evidence type="ECO:0000313" key="2">
    <source>
        <dbReference type="Proteomes" id="UP000237347"/>
    </source>
</evidence>
<evidence type="ECO:0000313" key="1">
    <source>
        <dbReference type="EMBL" id="KAK7825191.1"/>
    </source>
</evidence>
<feature type="non-terminal residue" evidence="1">
    <location>
        <position position="1"/>
    </location>
</feature>
<dbReference type="InterPro" id="IPR052929">
    <property type="entry name" value="RNase_H-like_EbsB-rel"/>
</dbReference>
<dbReference type="PANTHER" id="PTHR47074:SF11">
    <property type="entry name" value="REVERSE TRANSCRIPTASE-LIKE PROTEIN"/>
    <property type="match status" value="1"/>
</dbReference>
<reference evidence="1 2" key="1">
    <citation type="journal article" date="2018" name="Sci. Data">
        <title>The draft genome sequence of cork oak.</title>
        <authorList>
            <person name="Ramos A.M."/>
            <person name="Usie A."/>
            <person name="Barbosa P."/>
            <person name="Barros P.M."/>
            <person name="Capote T."/>
            <person name="Chaves I."/>
            <person name="Simoes F."/>
            <person name="Abreu I."/>
            <person name="Carrasquinho I."/>
            <person name="Faro C."/>
            <person name="Guimaraes J.B."/>
            <person name="Mendonca D."/>
            <person name="Nobrega F."/>
            <person name="Rodrigues L."/>
            <person name="Saibo N.J.M."/>
            <person name="Varela M.C."/>
            <person name="Egas C."/>
            <person name="Matos J."/>
            <person name="Miguel C.M."/>
            <person name="Oliveira M.M."/>
            <person name="Ricardo C.P."/>
            <person name="Goncalves S."/>
        </authorList>
    </citation>
    <scope>NUCLEOTIDE SEQUENCE [LARGE SCALE GENOMIC DNA]</scope>
    <source>
        <strain evidence="2">cv. HL8</strain>
    </source>
</reference>
<dbReference type="AlphaFoldDB" id="A0AAW0JGI9"/>
<dbReference type="EMBL" id="PKMF04000581">
    <property type="protein sequence ID" value="KAK7825191.1"/>
    <property type="molecule type" value="Genomic_DNA"/>
</dbReference>
<organism evidence="1 2">
    <name type="scientific">Quercus suber</name>
    <name type="common">Cork oak</name>
    <dbReference type="NCBI Taxonomy" id="58331"/>
    <lineage>
        <taxon>Eukaryota</taxon>
        <taxon>Viridiplantae</taxon>
        <taxon>Streptophyta</taxon>
        <taxon>Embryophyta</taxon>
        <taxon>Tracheophyta</taxon>
        <taxon>Spermatophyta</taxon>
        <taxon>Magnoliopsida</taxon>
        <taxon>eudicotyledons</taxon>
        <taxon>Gunneridae</taxon>
        <taxon>Pentapetalae</taxon>
        <taxon>rosids</taxon>
        <taxon>fabids</taxon>
        <taxon>Fagales</taxon>
        <taxon>Fagaceae</taxon>
        <taxon>Quercus</taxon>
    </lineage>
</organism>
<keyword evidence="2" id="KW-1185">Reference proteome</keyword>
<dbReference type="Proteomes" id="UP000237347">
    <property type="component" value="Unassembled WGS sequence"/>
</dbReference>
<comment type="caution">
    <text evidence="1">The sequence shown here is derived from an EMBL/GenBank/DDBJ whole genome shotgun (WGS) entry which is preliminary data.</text>
</comment>
<protein>
    <submittedName>
        <fullName evidence="1">Uncharacterized protein</fullName>
    </submittedName>
</protein>
<proteinExistence type="predicted"/>
<name>A0AAW0JGI9_QUESU</name>
<accession>A0AAW0JGI9</accession>
<sequence length="177" mass="19926">EDDACVLCGQPKETTSLLLWFCKHAHEIWESSKLVLPFVIDQSWTFLDIVQCLQNWETTQPGLMEKVILVCWGIWKNRNERRMGGLGKPGQVILKFALHLVEEYRATNDIKQRDISGGSPLTVWKPPDKERYKVNVDGAVFKHRKKAGIGVVIQDEGGEVIAALSKIVNALRAGSMV</sequence>
<gene>
    <name evidence="1" type="ORF">CFP56_033626</name>
</gene>
<dbReference type="PANTHER" id="PTHR47074">
    <property type="entry name" value="BNAC02G40300D PROTEIN"/>
    <property type="match status" value="1"/>
</dbReference>